<dbReference type="Pfam" id="PF12146">
    <property type="entry name" value="Hydrolase_4"/>
    <property type="match status" value="1"/>
</dbReference>
<reference evidence="3 4" key="1">
    <citation type="submission" date="2024-02" db="EMBL/GenBank/DDBJ databases">
        <authorList>
            <person name="Vignale AGUSTIN F."/>
            <person name="Sosa J E."/>
            <person name="Modenutti C."/>
        </authorList>
    </citation>
    <scope>NUCLEOTIDE SEQUENCE [LARGE SCALE GENOMIC DNA]</scope>
</reference>
<proteinExistence type="predicted"/>
<organism evidence="3 4">
    <name type="scientific">Ilex paraguariensis</name>
    <name type="common">yerba mate</name>
    <dbReference type="NCBI Taxonomy" id="185542"/>
    <lineage>
        <taxon>Eukaryota</taxon>
        <taxon>Viridiplantae</taxon>
        <taxon>Streptophyta</taxon>
        <taxon>Embryophyta</taxon>
        <taxon>Tracheophyta</taxon>
        <taxon>Spermatophyta</taxon>
        <taxon>Magnoliopsida</taxon>
        <taxon>eudicotyledons</taxon>
        <taxon>Gunneridae</taxon>
        <taxon>Pentapetalae</taxon>
        <taxon>asterids</taxon>
        <taxon>campanulids</taxon>
        <taxon>Aquifoliales</taxon>
        <taxon>Aquifoliaceae</taxon>
        <taxon>Ilex</taxon>
    </lineage>
</organism>
<accession>A0ABC8RG01</accession>
<dbReference type="AlphaFoldDB" id="A0ABC8RG01"/>
<dbReference type="InterPro" id="IPR029058">
    <property type="entry name" value="AB_hydrolase_fold"/>
</dbReference>
<dbReference type="PANTHER" id="PTHR12277">
    <property type="entry name" value="ALPHA/BETA HYDROLASE DOMAIN-CONTAINING PROTEIN"/>
    <property type="match status" value="1"/>
</dbReference>
<protein>
    <recommendedName>
        <fullName evidence="2">Serine aminopeptidase S33 domain-containing protein</fullName>
    </recommendedName>
</protein>
<dbReference type="InterPro" id="IPR022742">
    <property type="entry name" value="Hydrolase_4"/>
</dbReference>
<sequence length="384" mass="43366">MGGATSSIAAKLAFFPPEPSYKVEVNEQTGKCRLTGVPQSEKGEVSMLHTKRGHIIFAVYLKHTSASLTVLYSHGNAADMGQMFKFLTELSDQLGVNVMGYDYAGYGRSTGEPSEQNTYADIEAAYTCLKDKYEVKEEDLILYGQSIGSGPTLELALKLPQLRAVILQSAILSGLRVMYSMKRTLWLDIYKNIDKIPFIACPVLIIHGTEDEVVDISHGKRLWELCKEKYEPLWLIGGNHCDLQIFPEFFRHLKKFISAVAKLPRLQINDLEQTLNQTKNPSDIAGQIEKSRPGIHQREKARASTGQREKSRPSMDNREQPRSSADKREKSRKSMENYWKARNSTDQPDRGRNSFDRLGDMVRSVALCNVDCLKQTVSEDTHDR</sequence>
<name>A0ABC8RG01_9AQUA</name>
<gene>
    <name evidence="3" type="ORF">ILEXP_LOCUS10165</name>
</gene>
<evidence type="ECO:0000256" key="1">
    <source>
        <dbReference type="SAM" id="MobiDB-lite"/>
    </source>
</evidence>
<evidence type="ECO:0000259" key="2">
    <source>
        <dbReference type="Pfam" id="PF12146"/>
    </source>
</evidence>
<feature type="domain" description="Serine aminopeptidase S33" evidence="2">
    <location>
        <begin position="68"/>
        <end position="174"/>
    </location>
</feature>
<keyword evidence="4" id="KW-1185">Reference proteome</keyword>
<dbReference type="Proteomes" id="UP001642360">
    <property type="component" value="Unassembled WGS sequence"/>
</dbReference>
<feature type="region of interest" description="Disordered" evidence="1">
    <location>
        <begin position="277"/>
        <end position="356"/>
    </location>
</feature>
<dbReference type="PANTHER" id="PTHR12277:SF178">
    <property type="entry name" value="PROTEIN ABHD17C-LIKE"/>
    <property type="match status" value="1"/>
</dbReference>
<evidence type="ECO:0000313" key="4">
    <source>
        <dbReference type="Proteomes" id="UP001642360"/>
    </source>
</evidence>
<evidence type="ECO:0000313" key="3">
    <source>
        <dbReference type="EMBL" id="CAK9142485.1"/>
    </source>
</evidence>
<dbReference type="SUPFAM" id="SSF53474">
    <property type="entry name" value="alpha/beta-Hydrolases"/>
    <property type="match status" value="1"/>
</dbReference>
<feature type="compositionally biased region" description="Basic and acidic residues" evidence="1">
    <location>
        <begin position="289"/>
        <end position="335"/>
    </location>
</feature>
<dbReference type="EMBL" id="CAUOFW020001225">
    <property type="protein sequence ID" value="CAK9142485.1"/>
    <property type="molecule type" value="Genomic_DNA"/>
</dbReference>
<dbReference type="Gene3D" id="3.40.50.1820">
    <property type="entry name" value="alpha/beta hydrolase"/>
    <property type="match status" value="1"/>
</dbReference>
<feature type="compositionally biased region" description="Basic and acidic residues" evidence="1">
    <location>
        <begin position="347"/>
        <end position="356"/>
    </location>
</feature>
<comment type="caution">
    <text evidence="3">The sequence shown here is derived from an EMBL/GenBank/DDBJ whole genome shotgun (WGS) entry which is preliminary data.</text>
</comment>